<keyword evidence="3" id="KW-1185">Reference proteome</keyword>
<organism evidence="2 3">
    <name type="scientific">Apiospora rasikravindrae</name>
    <dbReference type="NCBI Taxonomy" id="990691"/>
    <lineage>
        <taxon>Eukaryota</taxon>
        <taxon>Fungi</taxon>
        <taxon>Dikarya</taxon>
        <taxon>Ascomycota</taxon>
        <taxon>Pezizomycotina</taxon>
        <taxon>Sordariomycetes</taxon>
        <taxon>Xylariomycetidae</taxon>
        <taxon>Amphisphaeriales</taxon>
        <taxon>Apiosporaceae</taxon>
        <taxon>Apiospora</taxon>
    </lineage>
</organism>
<proteinExistence type="predicted"/>
<dbReference type="EMBL" id="JAQQWK010000014">
    <property type="protein sequence ID" value="KAK8016073.1"/>
    <property type="molecule type" value="Genomic_DNA"/>
</dbReference>
<evidence type="ECO:0000256" key="1">
    <source>
        <dbReference type="SAM" id="MobiDB-lite"/>
    </source>
</evidence>
<feature type="region of interest" description="Disordered" evidence="1">
    <location>
        <begin position="127"/>
        <end position="147"/>
    </location>
</feature>
<name>A0ABR1RMB0_9PEZI</name>
<protein>
    <submittedName>
        <fullName evidence="2">Uncharacterized protein</fullName>
    </submittedName>
</protein>
<evidence type="ECO:0000313" key="2">
    <source>
        <dbReference type="EMBL" id="KAK8016073.1"/>
    </source>
</evidence>
<accession>A0ABR1RMB0</accession>
<comment type="caution">
    <text evidence="2">The sequence shown here is derived from an EMBL/GenBank/DDBJ whole genome shotgun (WGS) entry which is preliminary data.</text>
</comment>
<reference evidence="2 3" key="1">
    <citation type="submission" date="2023-01" db="EMBL/GenBank/DDBJ databases">
        <title>Analysis of 21 Apiospora genomes using comparative genomics revels a genus with tremendous synthesis potential of carbohydrate active enzymes and secondary metabolites.</title>
        <authorList>
            <person name="Sorensen T."/>
        </authorList>
    </citation>
    <scope>NUCLEOTIDE SEQUENCE [LARGE SCALE GENOMIC DNA]</scope>
    <source>
        <strain evidence="2 3">CBS 33761</strain>
    </source>
</reference>
<dbReference type="Proteomes" id="UP001444661">
    <property type="component" value="Unassembled WGS sequence"/>
</dbReference>
<evidence type="ECO:0000313" key="3">
    <source>
        <dbReference type="Proteomes" id="UP001444661"/>
    </source>
</evidence>
<sequence length="147" mass="16960">MQSQNLPSFSEVFLTQHLYEFKTDRYDLPPILTTIQRQQQLEASHKSLPIAKPSICQCAAKGMSWDVEQCTNPRVGEDGVVLLTAHWEDTVVRVDDLITGFDSCKSLVIGMLGEKEWQRQQQYLRSRKAPKQNRCQKKRKGLRRARA</sequence>
<gene>
    <name evidence="2" type="ORF">PG993_014262</name>
</gene>